<keyword evidence="3" id="KW-0238">DNA-binding</keyword>
<reference evidence="9" key="1">
    <citation type="submission" date="2019-12" db="EMBL/GenBank/DDBJ databases">
        <title>Genome sequencing and annotation of Brassica cretica.</title>
        <authorList>
            <person name="Studholme D.J."/>
            <person name="Sarris P.F."/>
        </authorList>
    </citation>
    <scope>NUCLEOTIDE SEQUENCE</scope>
    <source>
        <strain evidence="9">PFS-001/15</strain>
        <tissue evidence="9">Leaf</tissue>
    </source>
</reference>
<protein>
    <recommendedName>
        <fullName evidence="8">BZIP domain-containing protein</fullName>
    </recommendedName>
</protein>
<evidence type="ECO:0000256" key="6">
    <source>
        <dbReference type="SAM" id="Coils"/>
    </source>
</evidence>
<evidence type="ECO:0000313" key="10">
    <source>
        <dbReference type="Proteomes" id="UP000712281"/>
    </source>
</evidence>
<dbReference type="InterPro" id="IPR044521">
    <property type="entry name" value="AtbZIP8/43"/>
</dbReference>
<name>A0A8S9L193_BRACR</name>
<evidence type="ECO:0000256" key="5">
    <source>
        <dbReference type="ARBA" id="ARBA00023242"/>
    </source>
</evidence>
<evidence type="ECO:0000256" key="3">
    <source>
        <dbReference type="ARBA" id="ARBA00023125"/>
    </source>
</evidence>
<evidence type="ECO:0000313" key="9">
    <source>
        <dbReference type="EMBL" id="KAF2599246.1"/>
    </source>
</evidence>
<dbReference type="Proteomes" id="UP000712281">
    <property type="component" value="Unassembled WGS sequence"/>
</dbReference>
<dbReference type="GO" id="GO:0046983">
    <property type="term" value="F:protein dimerization activity"/>
    <property type="evidence" value="ECO:0007669"/>
    <property type="project" value="UniProtKB-ARBA"/>
</dbReference>
<dbReference type="SUPFAM" id="SSF57959">
    <property type="entry name" value="Leucine zipper domain"/>
    <property type="match status" value="1"/>
</dbReference>
<evidence type="ECO:0000259" key="8">
    <source>
        <dbReference type="PROSITE" id="PS50217"/>
    </source>
</evidence>
<dbReference type="GO" id="GO:0003677">
    <property type="term" value="F:DNA binding"/>
    <property type="evidence" value="ECO:0007669"/>
    <property type="project" value="UniProtKB-KW"/>
</dbReference>
<evidence type="ECO:0000256" key="1">
    <source>
        <dbReference type="ARBA" id="ARBA00004123"/>
    </source>
</evidence>
<dbReference type="GO" id="GO:0003700">
    <property type="term" value="F:DNA-binding transcription factor activity"/>
    <property type="evidence" value="ECO:0007669"/>
    <property type="project" value="InterPro"/>
</dbReference>
<dbReference type="GO" id="GO:0005634">
    <property type="term" value="C:nucleus"/>
    <property type="evidence" value="ECO:0007669"/>
    <property type="project" value="UniProtKB-SubCell"/>
</dbReference>
<dbReference type="Pfam" id="PF07716">
    <property type="entry name" value="bZIP_2"/>
    <property type="match status" value="1"/>
</dbReference>
<keyword evidence="6" id="KW-0175">Coiled coil</keyword>
<evidence type="ECO:0000256" key="4">
    <source>
        <dbReference type="ARBA" id="ARBA00023163"/>
    </source>
</evidence>
<dbReference type="PROSITE" id="PS50217">
    <property type="entry name" value="BZIP"/>
    <property type="match status" value="1"/>
</dbReference>
<dbReference type="InterPro" id="IPR046347">
    <property type="entry name" value="bZIP_sf"/>
</dbReference>
<comment type="subcellular location">
    <subcellularLocation>
        <location evidence="1">Nucleus</location>
    </subcellularLocation>
</comment>
<evidence type="ECO:0000256" key="7">
    <source>
        <dbReference type="SAM" id="MobiDB-lite"/>
    </source>
</evidence>
<dbReference type="Gene3D" id="1.20.5.170">
    <property type="match status" value="1"/>
</dbReference>
<evidence type="ECO:0000256" key="2">
    <source>
        <dbReference type="ARBA" id="ARBA00023015"/>
    </source>
</evidence>
<feature type="compositionally biased region" description="Basic and acidic residues" evidence="7">
    <location>
        <begin position="33"/>
        <end position="43"/>
    </location>
</feature>
<dbReference type="AlphaFoldDB" id="A0A8S9L193"/>
<dbReference type="SMART" id="SM00338">
    <property type="entry name" value="BRLZ"/>
    <property type="match status" value="1"/>
</dbReference>
<keyword evidence="2" id="KW-0805">Transcription regulation</keyword>
<dbReference type="FunFam" id="1.20.5.170:FF:000020">
    <property type="entry name" value="BZIP transcription factor"/>
    <property type="match status" value="1"/>
</dbReference>
<accession>A0A8S9L193</accession>
<sequence length="177" mass="20778">MDGFVYNLPGANPNQQFFNNQVPLVNLSATSDESNRSAEDDEKKRRRKVSNRESARRSRMRKRRHLNELWSMLVHLINENKCLFDELSRANEGYENVVEENKKLREENSKLRKMIGEIGSEPRFNSEIVYAEKATPERVVVHACSSHQREKCLVDELSRVNEGYEIVVDENKKLRER</sequence>
<dbReference type="PANTHER" id="PTHR46324:SF13">
    <property type="entry name" value="BASIC LEUCINE ZIPPER 8"/>
    <property type="match status" value="1"/>
</dbReference>
<keyword evidence="5" id="KW-0539">Nucleus</keyword>
<dbReference type="PROSITE" id="PS00036">
    <property type="entry name" value="BZIP_BASIC"/>
    <property type="match status" value="1"/>
</dbReference>
<feature type="coiled-coil region" evidence="6">
    <location>
        <begin position="87"/>
        <end position="114"/>
    </location>
</feature>
<dbReference type="InterPro" id="IPR004827">
    <property type="entry name" value="bZIP"/>
</dbReference>
<gene>
    <name evidence="9" type="ORF">F2Q68_00008608</name>
</gene>
<organism evidence="9 10">
    <name type="scientific">Brassica cretica</name>
    <name type="common">Mustard</name>
    <dbReference type="NCBI Taxonomy" id="69181"/>
    <lineage>
        <taxon>Eukaryota</taxon>
        <taxon>Viridiplantae</taxon>
        <taxon>Streptophyta</taxon>
        <taxon>Embryophyta</taxon>
        <taxon>Tracheophyta</taxon>
        <taxon>Spermatophyta</taxon>
        <taxon>Magnoliopsida</taxon>
        <taxon>eudicotyledons</taxon>
        <taxon>Gunneridae</taxon>
        <taxon>Pentapetalae</taxon>
        <taxon>rosids</taxon>
        <taxon>malvids</taxon>
        <taxon>Brassicales</taxon>
        <taxon>Brassicaceae</taxon>
        <taxon>Brassiceae</taxon>
        <taxon>Brassica</taxon>
    </lineage>
</organism>
<dbReference type="PANTHER" id="PTHR46324">
    <property type="entry name" value="BASIC LEUCINE ZIPPER 43-RELATED"/>
    <property type="match status" value="1"/>
</dbReference>
<dbReference type="EMBL" id="QGKW02000717">
    <property type="protein sequence ID" value="KAF2599246.1"/>
    <property type="molecule type" value="Genomic_DNA"/>
</dbReference>
<comment type="caution">
    <text evidence="9">The sequence shown here is derived from an EMBL/GenBank/DDBJ whole genome shotgun (WGS) entry which is preliminary data.</text>
</comment>
<keyword evidence="4" id="KW-0804">Transcription</keyword>
<feature type="region of interest" description="Disordered" evidence="7">
    <location>
        <begin position="28"/>
        <end position="61"/>
    </location>
</feature>
<feature type="domain" description="BZIP" evidence="8">
    <location>
        <begin position="41"/>
        <end position="104"/>
    </location>
</feature>
<proteinExistence type="predicted"/>